<reference evidence="6" key="1">
    <citation type="submission" date="2020-05" db="EMBL/GenBank/DDBJ databases">
        <authorList>
            <person name="Chiriac C."/>
            <person name="Salcher M."/>
            <person name="Ghai R."/>
            <person name="Kavagutti S V."/>
        </authorList>
    </citation>
    <scope>NUCLEOTIDE SEQUENCE</scope>
</reference>
<name>A0A6J6FPG2_9ZZZZ</name>
<dbReference type="Pfam" id="PF17764">
    <property type="entry name" value="PriA_3primeBD"/>
    <property type="match status" value="1"/>
</dbReference>
<accession>A0A6J6FPG2</accession>
<dbReference type="GO" id="GO:0006310">
    <property type="term" value="P:DNA recombination"/>
    <property type="evidence" value="ECO:0007669"/>
    <property type="project" value="TreeGrafter"/>
</dbReference>
<evidence type="ECO:0000256" key="3">
    <source>
        <dbReference type="ARBA" id="ARBA00023125"/>
    </source>
</evidence>
<dbReference type="GO" id="GO:0006270">
    <property type="term" value="P:DNA replication initiation"/>
    <property type="evidence" value="ECO:0007669"/>
    <property type="project" value="TreeGrafter"/>
</dbReference>
<dbReference type="InterPro" id="IPR042115">
    <property type="entry name" value="PriA_3primeBD_sf"/>
</dbReference>
<dbReference type="Gene3D" id="3.40.1440.60">
    <property type="entry name" value="PriA, 3(prime) DNA-binding domain"/>
    <property type="match status" value="1"/>
</dbReference>
<proteinExistence type="predicted"/>
<keyword evidence="3" id="KW-0238">DNA-binding</keyword>
<dbReference type="GO" id="GO:0005524">
    <property type="term" value="F:ATP binding"/>
    <property type="evidence" value="ECO:0007669"/>
    <property type="project" value="UniProtKB-KW"/>
</dbReference>
<evidence type="ECO:0000259" key="5">
    <source>
        <dbReference type="Pfam" id="PF17764"/>
    </source>
</evidence>
<organism evidence="6">
    <name type="scientific">freshwater metagenome</name>
    <dbReference type="NCBI Taxonomy" id="449393"/>
    <lineage>
        <taxon>unclassified sequences</taxon>
        <taxon>metagenomes</taxon>
        <taxon>ecological metagenomes</taxon>
    </lineage>
</organism>
<dbReference type="InterPro" id="IPR041222">
    <property type="entry name" value="PriA_3primeBD"/>
</dbReference>
<dbReference type="GO" id="GO:0003677">
    <property type="term" value="F:DNA binding"/>
    <property type="evidence" value="ECO:0007669"/>
    <property type="project" value="UniProtKB-KW"/>
</dbReference>
<evidence type="ECO:0000256" key="2">
    <source>
        <dbReference type="ARBA" id="ARBA00022840"/>
    </source>
</evidence>
<dbReference type="GO" id="GO:0006302">
    <property type="term" value="P:double-strand break repair"/>
    <property type="evidence" value="ECO:0007669"/>
    <property type="project" value="TreeGrafter"/>
</dbReference>
<dbReference type="PANTHER" id="PTHR30580:SF0">
    <property type="entry name" value="PRIMOSOMAL PROTEIN N"/>
    <property type="match status" value="1"/>
</dbReference>
<dbReference type="EMBL" id="CAEZUE010000049">
    <property type="protein sequence ID" value="CAB4590571.1"/>
    <property type="molecule type" value="Genomic_DNA"/>
</dbReference>
<evidence type="ECO:0000256" key="4">
    <source>
        <dbReference type="SAM" id="MobiDB-lite"/>
    </source>
</evidence>
<dbReference type="AlphaFoldDB" id="A0A6J6FPG2"/>
<feature type="compositionally biased region" description="Polar residues" evidence="4">
    <location>
        <begin position="291"/>
        <end position="304"/>
    </location>
</feature>
<evidence type="ECO:0000313" key="6">
    <source>
        <dbReference type="EMBL" id="CAB4590571.1"/>
    </source>
</evidence>
<protein>
    <submittedName>
        <fullName evidence="6">Unannotated protein</fullName>
    </submittedName>
</protein>
<keyword evidence="2" id="KW-0067">ATP-binding</keyword>
<sequence length="610" mass="64921">MDVARVLVESPIPRLDRLLDYAIPDRLKSEVVVGGRVRVPLGRGTRHIDGFVVELGPPSNPLLHLAEIDSVLGPIPVVTPALWSLVRAVSDRNGGSASDVLRIAVPKRAVRVEKKYSIAPRQSPTPAPGARTSLALDYGVTDTQEGPTLVGFVQVADRVRSASGGVVVVVPDWRDLQLLGRALEGTPHVVWDSTGTPSERYARYLDVLSGEASVVIGTRSAIYAPVADLGLIIVVNEGDPLLDEPLAPFVHVRDAAILRQSLEGGDLVFASQTPSVELHRFHDLKYVEPPTSRQSLPTMSIANDTSDDGNAARARIPSSAWRAVREALTRGPVLVQVSRPGFSPSVVCSACRTPHKCAQCTTPLAGNREGTSLCRVCGNQPVGLVCSHCGGRDISFAGVGSLRTADELGRAFPQTTVILSDAEHRHLEVPRNPALVVCTRGAEPIVSGGYEAILIVDGDKELMRPGLRTSENCLRWWGTAAALCAPGGSVIIANVGGGFAGQFATGQWDDIVSTELRDRRALGFPPVTRALVVTGSIPELNSVRALPECQGFRVLGPAPVKTGHRIVILADYTRATAAVSAIRALVISTSSTSIRVHCDDLGVFDEIDEN</sequence>
<evidence type="ECO:0000256" key="1">
    <source>
        <dbReference type="ARBA" id="ARBA00022741"/>
    </source>
</evidence>
<dbReference type="PANTHER" id="PTHR30580">
    <property type="entry name" value="PRIMOSOMAL PROTEIN N"/>
    <property type="match status" value="1"/>
</dbReference>
<feature type="region of interest" description="Disordered" evidence="4">
    <location>
        <begin position="290"/>
        <end position="312"/>
    </location>
</feature>
<feature type="domain" description="Primosomal protein N' 3' DNA-binding" evidence="5">
    <location>
        <begin position="5"/>
        <end position="106"/>
    </location>
</feature>
<keyword evidence="1" id="KW-0547">Nucleotide-binding</keyword>
<dbReference type="InterPro" id="IPR027417">
    <property type="entry name" value="P-loop_NTPase"/>
</dbReference>
<gene>
    <name evidence="6" type="ORF">UFOPK1788_00503</name>
</gene>
<dbReference type="GO" id="GO:0043138">
    <property type="term" value="F:3'-5' DNA helicase activity"/>
    <property type="evidence" value="ECO:0007669"/>
    <property type="project" value="TreeGrafter"/>
</dbReference>
<dbReference type="Gene3D" id="3.40.50.300">
    <property type="entry name" value="P-loop containing nucleotide triphosphate hydrolases"/>
    <property type="match status" value="1"/>
</dbReference>